<dbReference type="STRING" id="585529.HMPREF0291_11497"/>
<dbReference type="HOGENOM" id="CLU_1945129_0_0_11"/>
<evidence type="ECO:0008006" key="3">
    <source>
        <dbReference type="Google" id="ProtNLM"/>
    </source>
</evidence>
<protein>
    <recommendedName>
        <fullName evidence="3">EcsC family protein</fullName>
    </recommendedName>
</protein>
<dbReference type="AlphaFoldDB" id="D7WCF9"/>
<dbReference type="Proteomes" id="UP000004208">
    <property type="component" value="Unassembled WGS sequence"/>
</dbReference>
<sequence>MAWFITSAARYILALARLYDLDLEDIERQRGLVMTVLLGGSATGVATRAAETTGQHLGKKAVQQIPMQTVRSINKKLGPYFVTKFSQRGVIQLGKVLPFGFGAVIGGAGNYAVAHSTILSARKAFEEFE</sequence>
<proteinExistence type="predicted"/>
<comment type="caution">
    <text evidence="1">The sequence shown here is derived from an EMBL/GenBank/DDBJ whole genome shotgun (WGS) entry which is preliminary data.</text>
</comment>
<dbReference type="eggNOG" id="COG1540">
    <property type="taxonomic scope" value="Bacteria"/>
</dbReference>
<organism evidence="1 2">
    <name type="scientific">Corynebacterium genitalium ATCC 33030</name>
    <dbReference type="NCBI Taxonomy" id="585529"/>
    <lineage>
        <taxon>Bacteria</taxon>
        <taxon>Bacillati</taxon>
        <taxon>Actinomycetota</taxon>
        <taxon>Actinomycetes</taxon>
        <taxon>Mycobacteriales</taxon>
        <taxon>Corynebacteriaceae</taxon>
        <taxon>Corynebacterium</taxon>
    </lineage>
</organism>
<accession>D7WCF9</accession>
<name>D7WCF9_9CORY</name>
<gene>
    <name evidence="1" type="ORF">HMPREF0291_11497</name>
</gene>
<reference evidence="1" key="1">
    <citation type="submission" date="2010-06" db="EMBL/GenBank/DDBJ databases">
        <authorList>
            <person name="Muzny D."/>
            <person name="Qin X."/>
            <person name="Buhay C."/>
            <person name="Dugan-Rocha S."/>
            <person name="Ding Y."/>
            <person name="Chen G."/>
            <person name="Hawes A."/>
            <person name="Holder M."/>
            <person name="Jhangiani S."/>
            <person name="Johnson A."/>
            <person name="Khan Z."/>
            <person name="Li Z."/>
            <person name="Liu W."/>
            <person name="Liu X."/>
            <person name="Perez L."/>
            <person name="Shen H."/>
            <person name="Wang Q."/>
            <person name="Watt J."/>
            <person name="Xi L."/>
            <person name="Xin Y."/>
            <person name="Zhou J."/>
            <person name="Deng J."/>
            <person name="Jiang H."/>
            <person name="Liu Y."/>
            <person name="Qu J."/>
            <person name="Song X.-Z."/>
            <person name="Zhang L."/>
            <person name="Villasana D."/>
            <person name="Johnson A."/>
            <person name="Liu J."/>
            <person name="Liyanage D."/>
            <person name="Lorensuhewa L."/>
            <person name="Robinson T."/>
            <person name="Song A."/>
            <person name="Song B.-B."/>
            <person name="Dinh H."/>
            <person name="Thornton R."/>
            <person name="Coyle M."/>
            <person name="Francisco L."/>
            <person name="Jackson L."/>
            <person name="Javaid M."/>
            <person name="Korchina V."/>
            <person name="Kovar C."/>
            <person name="Mata R."/>
            <person name="Mathew T."/>
            <person name="Ngo R."/>
            <person name="Nguyen L."/>
            <person name="Nguyen N."/>
            <person name="Okwuonu G."/>
            <person name="Ongeri F."/>
            <person name="Pham C."/>
            <person name="Simmons D."/>
            <person name="Wilczek-Boney K."/>
            <person name="Hale W."/>
            <person name="Jakkamsetti A."/>
            <person name="Pham P."/>
            <person name="Ruth R."/>
            <person name="San Lucas F."/>
            <person name="Warren J."/>
            <person name="Zhang J."/>
            <person name="Zhao Z."/>
            <person name="Zhou C."/>
            <person name="Zhu D."/>
            <person name="Lee S."/>
            <person name="Bess C."/>
            <person name="Blankenburg K."/>
            <person name="Forbes L."/>
            <person name="Fu Q."/>
            <person name="Gubbala S."/>
            <person name="Hirani K."/>
            <person name="Jayaseelan J.C."/>
            <person name="Lara F."/>
            <person name="Munidasa M."/>
            <person name="Palculict T."/>
            <person name="Patil S."/>
            <person name="Pu L.-L."/>
            <person name="Saada N."/>
            <person name="Tang L."/>
            <person name="Weissenberger G."/>
            <person name="Zhu Y."/>
            <person name="Hemphill L."/>
            <person name="Shang Y."/>
            <person name="Youmans B."/>
            <person name="Ayvaz T."/>
            <person name="Ross M."/>
            <person name="Santibanez J."/>
            <person name="Aqrawi P."/>
            <person name="Gross S."/>
            <person name="Joshi V."/>
            <person name="Fowler G."/>
            <person name="Nazareth L."/>
            <person name="Reid J."/>
            <person name="Worley K."/>
            <person name="Petrosino J."/>
            <person name="Highlander S."/>
            <person name="Gibbs R."/>
        </authorList>
    </citation>
    <scope>NUCLEOTIDE SEQUENCE [LARGE SCALE GENOMIC DNA]</scope>
    <source>
        <strain evidence="1">ATCC 33030</strain>
    </source>
</reference>
<evidence type="ECO:0000313" key="1">
    <source>
        <dbReference type="EMBL" id="EFK53840.1"/>
    </source>
</evidence>
<keyword evidence="2" id="KW-1185">Reference proteome</keyword>
<evidence type="ECO:0000313" key="2">
    <source>
        <dbReference type="Proteomes" id="UP000004208"/>
    </source>
</evidence>
<dbReference type="EMBL" id="ACLJ02000003">
    <property type="protein sequence ID" value="EFK53840.1"/>
    <property type="molecule type" value="Genomic_DNA"/>
</dbReference>